<protein>
    <submittedName>
        <fullName evidence="3">Uncharacterized protein LOC107881610</fullName>
    </submittedName>
</protein>
<dbReference type="Proteomes" id="UP000694861">
    <property type="component" value="Linkage group LG7"/>
</dbReference>
<reference evidence="3" key="2">
    <citation type="submission" date="2025-08" db="UniProtKB">
        <authorList>
            <consortium name="RefSeq"/>
        </authorList>
    </citation>
    <scope>IDENTIFICATION</scope>
</reference>
<sequence>MIETLHSTVLPVKIDVHKWFMLTLGFTPECGDYEPIDDKSAASMKQPEQEDETILDENSLMHEKEAKHEVAFTHHEKANQNKRKNANGIIKNKRKRKGGWKEGSHVTKKKKVGLQVVENNL</sequence>
<feature type="compositionally biased region" description="Basic residues" evidence="1">
    <location>
        <begin position="80"/>
        <end position="98"/>
    </location>
</feature>
<evidence type="ECO:0000313" key="2">
    <source>
        <dbReference type="Proteomes" id="UP000694861"/>
    </source>
</evidence>
<organism evidence="2 3">
    <name type="scientific">Prunus mume</name>
    <name type="common">Japanese apricot</name>
    <name type="synonym">Armeniaca mume</name>
    <dbReference type="NCBI Taxonomy" id="102107"/>
    <lineage>
        <taxon>Eukaryota</taxon>
        <taxon>Viridiplantae</taxon>
        <taxon>Streptophyta</taxon>
        <taxon>Embryophyta</taxon>
        <taxon>Tracheophyta</taxon>
        <taxon>Spermatophyta</taxon>
        <taxon>Magnoliopsida</taxon>
        <taxon>eudicotyledons</taxon>
        <taxon>Gunneridae</taxon>
        <taxon>Pentapetalae</taxon>
        <taxon>rosids</taxon>
        <taxon>fabids</taxon>
        <taxon>Rosales</taxon>
        <taxon>Rosaceae</taxon>
        <taxon>Amygdaloideae</taxon>
        <taxon>Amygdaleae</taxon>
        <taxon>Prunus</taxon>
    </lineage>
</organism>
<keyword evidence="2" id="KW-1185">Reference proteome</keyword>
<evidence type="ECO:0000256" key="1">
    <source>
        <dbReference type="SAM" id="MobiDB-lite"/>
    </source>
</evidence>
<gene>
    <name evidence="3" type="primary">LOC107881610</name>
</gene>
<name>A0ABM1LV43_PRUMU</name>
<feature type="region of interest" description="Disordered" evidence="1">
    <location>
        <begin position="72"/>
        <end position="121"/>
    </location>
</feature>
<reference evidence="2" key="1">
    <citation type="journal article" date="2012" name="Nat. Commun.">
        <title>The genome of Prunus mume.</title>
        <authorList>
            <person name="Zhang Q."/>
            <person name="Chen W."/>
            <person name="Sun L."/>
            <person name="Zhao F."/>
            <person name="Huang B."/>
            <person name="Yang W."/>
            <person name="Tao Y."/>
            <person name="Wang J."/>
            <person name="Yuan Z."/>
            <person name="Fan G."/>
            <person name="Xing Z."/>
            <person name="Han C."/>
            <person name="Pan H."/>
            <person name="Zhong X."/>
            <person name="Shi W."/>
            <person name="Liang X."/>
            <person name="Du D."/>
            <person name="Sun F."/>
            <person name="Xu Z."/>
            <person name="Hao R."/>
            <person name="Lv T."/>
            <person name="Lv Y."/>
            <person name="Zheng Z."/>
            <person name="Sun M."/>
            <person name="Luo L."/>
            <person name="Cai M."/>
            <person name="Gao Y."/>
            <person name="Wang J."/>
            <person name="Yin Y."/>
            <person name="Xu X."/>
            <person name="Cheng T."/>
            <person name="Wang J."/>
        </authorList>
    </citation>
    <scope>NUCLEOTIDE SEQUENCE [LARGE SCALE GENOMIC DNA]</scope>
</reference>
<accession>A0ABM1LV43</accession>
<proteinExistence type="predicted"/>
<dbReference type="RefSeq" id="XP_016651270.1">
    <property type="nucleotide sequence ID" value="XM_016795784.1"/>
</dbReference>
<evidence type="ECO:0000313" key="3">
    <source>
        <dbReference type="RefSeq" id="XP_016651270.1"/>
    </source>
</evidence>
<dbReference type="GeneID" id="107881610"/>